<feature type="region of interest" description="Disordered" evidence="3">
    <location>
        <begin position="167"/>
        <end position="187"/>
    </location>
</feature>
<protein>
    <submittedName>
        <fullName evidence="5">Unannotated protein</fullName>
    </submittedName>
</protein>
<sequence length="187" mass="19995">MTNTAETQYPILDVLASRRSPRAYDGDATLTMDDLGPAFEAARWAPSANNLQPWSFIVGYRGDDVHAKISETLSGFNADWAPAAGALVVGITNTLTASGRQNAYARYDLGQAVAHFSVQAQANGLSVHQMGGFDIDALTVALGVNEPQEVVVVFSVGKAGDVAALPEPLKEREEAPRERKPLTEVVR</sequence>
<name>A0A6J6GD37_9ZZZZ</name>
<dbReference type="InterPro" id="IPR000415">
    <property type="entry name" value="Nitroreductase-like"/>
</dbReference>
<dbReference type="GO" id="GO:0016491">
    <property type="term" value="F:oxidoreductase activity"/>
    <property type="evidence" value="ECO:0007669"/>
    <property type="project" value="UniProtKB-KW"/>
</dbReference>
<evidence type="ECO:0000313" key="5">
    <source>
        <dbReference type="EMBL" id="CAB4597749.1"/>
    </source>
</evidence>
<dbReference type="SUPFAM" id="SSF55469">
    <property type="entry name" value="FMN-dependent nitroreductase-like"/>
    <property type="match status" value="1"/>
</dbReference>
<evidence type="ECO:0000256" key="3">
    <source>
        <dbReference type="SAM" id="MobiDB-lite"/>
    </source>
</evidence>
<accession>A0A6J6GD37</accession>
<dbReference type="InterPro" id="IPR029479">
    <property type="entry name" value="Nitroreductase"/>
</dbReference>
<dbReference type="AlphaFoldDB" id="A0A6J6GD37"/>
<comment type="similarity">
    <text evidence="1">Belongs to the nitroreductase family.</text>
</comment>
<dbReference type="Pfam" id="PF00881">
    <property type="entry name" value="Nitroreductase"/>
    <property type="match status" value="2"/>
</dbReference>
<organism evidence="5">
    <name type="scientific">freshwater metagenome</name>
    <dbReference type="NCBI Taxonomy" id="449393"/>
    <lineage>
        <taxon>unclassified sequences</taxon>
        <taxon>metagenomes</taxon>
        <taxon>ecological metagenomes</taxon>
    </lineage>
</organism>
<keyword evidence="2" id="KW-0560">Oxidoreductase</keyword>
<evidence type="ECO:0000259" key="4">
    <source>
        <dbReference type="Pfam" id="PF00881"/>
    </source>
</evidence>
<evidence type="ECO:0000256" key="1">
    <source>
        <dbReference type="ARBA" id="ARBA00007118"/>
    </source>
</evidence>
<dbReference type="PANTHER" id="PTHR43673:SF10">
    <property type="entry name" value="NADH DEHYDROGENASE_NAD(P)H NITROREDUCTASE XCC3605-RELATED"/>
    <property type="match status" value="1"/>
</dbReference>
<dbReference type="CDD" id="cd02138">
    <property type="entry name" value="TdsD-like"/>
    <property type="match status" value="1"/>
</dbReference>
<reference evidence="5" key="1">
    <citation type="submission" date="2020-05" db="EMBL/GenBank/DDBJ databases">
        <authorList>
            <person name="Chiriac C."/>
            <person name="Salcher M."/>
            <person name="Ghai R."/>
            <person name="Kavagutti S V."/>
        </authorList>
    </citation>
    <scope>NUCLEOTIDE SEQUENCE</scope>
</reference>
<dbReference type="EMBL" id="CAEZUE010000123">
    <property type="protein sequence ID" value="CAB4597749.1"/>
    <property type="molecule type" value="Genomic_DNA"/>
</dbReference>
<dbReference type="PANTHER" id="PTHR43673">
    <property type="entry name" value="NAD(P)H NITROREDUCTASE YDGI-RELATED"/>
    <property type="match status" value="1"/>
</dbReference>
<feature type="compositionally biased region" description="Basic and acidic residues" evidence="3">
    <location>
        <begin position="168"/>
        <end position="187"/>
    </location>
</feature>
<dbReference type="Gene3D" id="3.40.109.10">
    <property type="entry name" value="NADH Oxidase"/>
    <property type="match status" value="1"/>
</dbReference>
<feature type="domain" description="Nitroreductase" evidence="4">
    <location>
        <begin position="16"/>
        <end position="74"/>
    </location>
</feature>
<feature type="domain" description="Nitroreductase" evidence="4">
    <location>
        <begin position="97"/>
        <end position="158"/>
    </location>
</feature>
<gene>
    <name evidence="5" type="ORF">UFOPK1788_00893</name>
</gene>
<proteinExistence type="inferred from homology"/>
<evidence type="ECO:0000256" key="2">
    <source>
        <dbReference type="ARBA" id="ARBA00023002"/>
    </source>
</evidence>